<sequence>MVAPGTYPENLLISGPTQIVISGHSNTNESRLAETLIQGTVTVNFPLYLRYLTVDGGAQSAVIVNTDTQAVGGVTVPAFVTLGVELRNSNTNITQATLELNCPTNGVARVDNGRVRKFGWGSLTKC</sequence>
<protein>
    <submittedName>
        <fullName evidence="1">Uncharacterized protein</fullName>
    </submittedName>
</protein>
<accession>A0A6C0BN00</accession>
<reference evidence="1" key="1">
    <citation type="journal article" date="2020" name="Nature">
        <title>Giant virus diversity and host interactions through global metagenomics.</title>
        <authorList>
            <person name="Schulz F."/>
            <person name="Roux S."/>
            <person name="Paez-Espino D."/>
            <person name="Jungbluth S."/>
            <person name="Walsh D.A."/>
            <person name="Denef V.J."/>
            <person name="McMahon K.D."/>
            <person name="Konstantinidis K.T."/>
            <person name="Eloe-Fadrosh E.A."/>
            <person name="Kyrpides N.C."/>
            <person name="Woyke T."/>
        </authorList>
    </citation>
    <scope>NUCLEOTIDE SEQUENCE</scope>
    <source>
        <strain evidence="1">GVMAG-M-3300018080-19</strain>
    </source>
</reference>
<name>A0A6C0BN00_9ZZZZ</name>
<proteinExistence type="predicted"/>
<organism evidence="1">
    <name type="scientific">viral metagenome</name>
    <dbReference type="NCBI Taxonomy" id="1070528"/>
    <lineage>
        <taxon>unclassified sequences</taxon>
        <taxon>metagenomes</taxon>
        <taxon>organismal metagenomes</taxon>
    </lineage>
</organism>
<dbReference type="EMBL" id="MN739207">
    <property type="protein sequence ID" value="QHS93556.1"/>
    <property type="molecule type" value="Genomic_DNA"/>
</dbReference>
<dbReference type="AlphaFoldDB" id="A0A6C0BN00"/>
<evidence type="ECO:0000313" key="1">
    <source>
        <dbReference type="EMBL" id="QHS93556.1"/>
    </source>
</evidence>